<keyword evidence="5 7" id="KW-1133">Transmembrane helix</keyword>
<keyword evidence="2 7" id="KW-0813">Transport</keyword>
<dbReference type="InterPro" id="IPR000515">
    <property type="entry name" value="MetI-like"/>
</dbReference>
<reference evidence="10" key="1">
    <citation type="journal article" date="2019" name="Int. J. Syst. Evol. Microbiol.">
        <title>The Global Catalogue of Microorganisms (GCM) 10K type strain sequencing project: providing services to taxonomists for standard genome sequencing and annotation.</title>
        <authorList>
            <consortium name="The Broad Institute Genomics Platform"/>
            <consortium name="The Broad Institute Genome Sequencing Center for Infectious Disease"/>
            <person name="Wu L."/>
            <person name="Ma J."/>
        </authorList>
    </citation>
    <scope>NUCLEOTIDE SEQUENCE [LARGE SCALE GENOMIC DNA]</scope>
    <source>
        <strain evidence="10">CGMCC 4.7246</strain>
    </source>
</reference>
<feature type="transmembrane region" description="Helical" evidence="7">
    <location>
        <begin position="137"/>
        <end position="155"/>
    </location>
</feature>
<feature type="transmembrane region" description="Helical" evidence="7">
    <location>
        <begin position="12"/>
        <end position="34"/>
    </location>
</feature>
<feature type="transmembrane region" description="Helical" evidence="7">
    <location>
        <begin position="238"/>
        <end position="259"/>
    </location>
</feature>
<dbReference type="Proteomes" id="UP001596220">
    <property type="component" value="Unassembled WGS sequence"/>
</dbReference>
<sequence>MTPGRWERAAGGLVLSVLVVVTLVPFAELFVTALHPPGTYPPGLTWPSDPHWSNFATAFRSGRVLDLLTSSGLVALGVVPLTLALAAPAGYALGHLRFTGHRVVSGLFAVGLVLPVEAVVTPLYHQVRDLGLLDTRWGLVSALVAVHLPIAVLWLRAHFAGAPPELSDSARLDGAGPWQAFRRVHLPLARPAVSSLAILLFTWAWNHFLLAIVLVDDPARRTAAGALDAFQGRWGTDVPLLCAGSLLLVAPLPVVFALAHRRLSADLVRAMSPVPRRRVGRGATGSGGAIRRAVR</sequence>
<dbReference type="PANTHER" id="PTHR43744">
    <property type="entry name" value="ABC TRANSPORTER PERMEASE PROTEIN MG189-RELATED-RELATED"/>
    <property type="match status" value="1"/>
</dbReference>
<dbReference type="Gene3D" id="1.10.3720.10">
    <property type="entry name" value="MetI-like"/>
    <property type="match status" value="1"/>
</dbReference>
<name>A0ABW1P4B1_9PSEU</name>
<gene>
    <name evidence="9" type="ORF">ACFP3R_12855</name>
</gene>
<dbReference type="EMBL" id="JBHSQO010000010">
    <property type="protein sequence ID" value="MFC6090165.1"/>
    <property type="molecule type" value="Genomic_DNA"/>
</dbReference>
<keyword evidence="4 7" id="KW-0812">Transmembrane</keyword>
<dbReference type="PROSITE" id="PS50928">
    <property type="entry name" value="ABC_TM1"/>
    <property type="match status" value="1"/>
</dbReference>
<evidence type="ECO:0000256" key="6">
    <source>
        <dbReference type="ARBA" id="ARBA00023136"/>
    </source>
</evidence>
<protein>
    <submittedName>
        <fullName evidence="9">Carbohydrate ABC transporter permease</fullName>
    </submittedName>
</protein>
<dbReference type="Pfam" id="PF00528">
    <property type="entry name" value="BPD_transp_1"/>
    <property type="match status" value="1"/>
</dbReference>
<keyword evidence="6 7" id="KW-0472">Membrane</keyword>
<dbReference type="SUPFAM" id="SSF161098">
    <property type="entry name" value="MetI-like"/>
    <property type="match status" value="1"/>
</dbReference>
<dbReference type="RefSeq" id="WP_380635831.1">
    <property type="nucleotide sequence ID" value="NZ_JBHSQO010000010.1"/>
</dbReference>
<evidence type="ECO:0000256" key="2">
    <source>
        <dbReference type="ARBA" id="ARBA00022448"/>
    </source>
</evidence>
<evidence type="ECO:0000256" key="7">
    <source>
        <dbReference type="RuleBase" id="RU363032"/>
    </source>
</evidence>
<comment type="similarity">
    <text evidence="7">Belongs to the binding-protein-dependent transport system permease family.</text>
</comment>
<evidence type="ECO:0000313" key="9">
    <source>
        <dbReference type="EMBL" id="MFC6090165.1"/>
    </source>
</evidence>
<evidence type="ECO:0000256" key="3">
    <source>
        <dbReference type="ARBA" id="ARBA00022475"/>
    </source>
</evidence>
<feature type="transmembrane region" description="Helical" evidence="7">
    <location>
        <begin position="73"/>
        <end position="94"/>
    </location>
</feature>
<evidence type="ECO:0000256" key="4">
    <source>
        <dbReference type="ARBA" id="ARBA00022692"/>
    </source>
</evidence>
<comment type="subcellular location">
    <subcellularLocation>
        <location evidence="1 7">Cell membrane</location>
        <topology evidence="1 7">Multi-pass membrane protein</topology>
    </subcellularLocation>
</comment>
<keyword evidence="10" id="KW-1185">Reference proteome</keyword>
<comment type="caution">
    <text evidence="9">The sequence shown here is derived from an EMBL/GenBank/DDBJ whole genome shotgun (WGS) entry which is preliminary data.</text>
</comment>
<dbReference type="CDD" id="cd06261">
    <property type="entry name" value="TM_PBP2"/>
    <property type="match status" value="1"/>
</dbReference>
<feature type="transmembrane region" description="Helical" evidence="7">
    <location>
        <begin position="106"/>
        <end position="125"/>
    </location>
</feature>
<evidence type="ECO:0000259" key="8">
    <source>
        <dbReference type="PROSITE" id="PS50928"/>
    </source>
</evidence>
<evidence type="ECO:0000256" key="5">
    <source>
        <dbReference type="ARBA" id="ARBA00022989"/>
    </source>
</evidence>
<evidence type="ECO:0000256" key="1">
    <source>
        <dbReference type="ARBA" id="ARBA00004651"/>
    </source>
</evidence>
<evidence type="ECO:0000313" key="10">
    <source>
        <dbReference type="Proteomes" id="UP001596220"/>
    </source>
</evidence>
<feature type="domain" description="ABC transmembrane type-1" evidence="8">
    <location>
        <begin position="68"/>
        <end position="259"/>
    </location>
</feature>
<proteinExistence type="inferred from homology"/>
<organism evidence="9 10">
    <name type="scientific">Saccharothrix lopnurensis</name>
    <dbReference type="NCBI Taxonomy" id="1670621"/>
    <lineage>
        <taxon>Bacteria</taxon>
        <taxon>Bacillati</taxon>
        <taxon>Actinomycetota</taxon>
        <taxon>Actinomycetes</taxon>
        <taxon>Pseudonocardiales</taxon>
        <taxon>Pseudonocardiaceae</taxon>
        <taxon>Saccharothrix</taxon>
    </lineage>
</organism>
<accession>A0ABW1P4B1</accession>
<feature type="transmembrane region" description="Helical" evidence="7">
    <location>
        <begin position="192"/>
        <end position="215"/>
    </location>
</feature>
<keyword evidence="3" id="KW-1003">Cell membrane</keyword>
<dbReference type="InterPro" id="IPR035906">
    <property type="entry name" value="MetI-like_sf"/>
</dbReference>
<dbReference type="PANTHER" id="PTHR43744:SF12">
    <property type="entry name" value="ABC TRANSPORTER PERMEASE PROTEIN MG189-RELATED"/>
    <property type="match status" value="1"/>
</dbReference>